<dbReference type="InterPro" id="IPR051068">
    <property type="entry name" value="MFS_Domain-Containing_Protein"/>
</dbReference>
<dbReference type="Gene3D" id="1.20.1250.20">
    <property type="entry name" value="MFS general substrate transporter like domains"/>
    <property type="match status" value="1"/>
</dbReference>
<keyword evidence="7" id="KW-1185">Reference proteome</keyword>
<feature type="transmembrane region" description="Helical" evidence="5">
    <location>
        <begin position="120"/>
        <end position="143"/>
    </location>
</feature>
<evidence type="ECO:0000259" key="6">
    <source>
        <dbReference type="PROSITE" id="PS50850"/>
    </source>
</evidence>
<evidence type="ECO:0000256" key="1">
    <source>
        <dbReference type="ARBA" id="ARBA00004141"/>
    </source>
</evidence>
<dbReference type="GO" id="GO:0022857">
    <property type="term" value="F:transmembrane transporter activity"/>
    <property type="evidence" value="ECO:0007669"/>
    <property type="project" value="InterPro"/>
</dbReference>
<feature type="transmembrane region" description="Helical" evidence="5">
    <location>
        <begin position="417"/>
        <end position="438"/>
    </location>
</feature>
<dbReference type="SUPFAM" id="SSF103473">
    <property type="entry name" value="MFS general substrate transporter"/>
    <property type="match status" value="1"/>
</dbReference>
<feature type="transmembrane region" description="Helical" evidence="5">
    <location>
        <begin position="197"/>
        <end position="218"/>
    </location>
</feature>
<dbReference type="WBParaSite" id="ACRNAN_scaffold6362.g14129.t1">
    <property type="protein sequence ID" value="ACRNAN_scaffold6362.g14129.t1"/>
    <property type="gene ID" value="ACRNAN_scaffold6362.g14129"/>
</dbReference>
<evidence type="ECO:0000256" key="4">
    <source>
        <dbReference type="ARBA" id="ARBA00023136"/>
    </source>
</evidence>
<comment type="subcellular location">
    <subcellularLocation>
        <location evidence="1">Membrane</location>
        <topology evidence="1">Multi-pass membrane protein</topology>
    </subcellularLocation>
</comment>
<evidence type="ECO:0000313" key="8">
    <source>
        <dbReference type="WBParaSite" id="ACRNAN_scaffold6362.g14129.t1"/>
    </source>
</evidence>
<feature type="transmembrane region" description="Helical" evidence="5">
    <location>
        <begin position="94"/>
        <end position="114"/>
    </location>
</feature>
<feature type="transmembrane region" description="Helical" evidence="5">
    <location>
        <begin position="287"/>
        <end position="309"/>
    </location>
</feature>
<dbReference type="InterPro" id="IPR011701">
    <property type="entry name" value="MFS"/>
</dbReference>
<keyword evidence="3 5" id="KW-1133">Transmembrane helix</keyword>
<keyword evidence="4 5" id="KW-0472">Membrane</keyword>
<feature type="transmembrane region" description="Helical" evidence="5">
    <location>
        <begin position="377"/>
        <end position="396"/>
    </location>
</feature>
<dbReference type="CDD" id="cd17326">
    <property type="entry name" value="MFS_MFSD8"/>
    <property type="match status" value="1"/>
</dbReference>
<name>A0A914E7Y5_9BILA</name>
<accession>A0A914E7Y5</accession>
<feature type="transmembrane region" description="Helical" evidence="5">
    <location>
        <begin position="155"/>
        <end position="177"/>
    </location>
</feature>
<keyword evidence="2 5" id="KW-0812">Transmembrane</keyword>
<organism evidence="7 8">
    <name type="scientific">Acrobeloides nanus</name>
    <dbReference type="NCBI Taxonomy" id="290746"/>
    <lineage>
        <taxon>Eukaryota</taxon>
        <taxon>Metazoa</taxon>
        <taxon>Ecdysozoa</taxon>
        <taxon>Nematoda</taxon>
        <taxon>Chromadorea</taxon>
        <taxon>Rhabditida</taxon>
        <taxon>Tylenchina</taxon>
        <taxon>Cephalobomorpha</taxon>
        <taxon>Cephaloboidea</taxon>
        <taxon>Cephalobidae</taxon>
        <taxon>Acrobeloides</taxon>
    </lineage>
</organism>
<dbReference type="Pfam" id="PF07690">
    <property type="entry name" value="MFS_1"/>
    <property type="match status" value="2"/>
</dbReference>
<feature type="transmembrane region" description="Helical" evidence="5">
    <location>
        <begin position="24"/>
        <end position="46"/>
    </location>
</feature>
<proteinExistence type="predicted"/>
<evidence type="ECO:0000313" key="7">
    <source>
        <dbReference type="Proteomes" id="UP000887540"/>
    </source>
</evidence>
<dbReference type="PANTHER" id="PTHR23510:SF22">
    <property type="entry name" value="MAJOR FACILITATOR SUPERFAMILY (MFS) PROFILE DOMAIN-CONTAINING PROTEIN"/>
    <property type="match status" value="1"/>
</dbReference>
<dbReference type="AlphaFoldDB" id="A0A914E7Y5"/>
<dbReference type="PROSITE" id="PS50850">
    <property type="entry name" value="MFS"/>
    <property type="match status" value="1"/>
</dbReference>
<sequence>MNEKEKKDVVNNDISEPKTNWRSMYMITGFCFFDGLQYSMFIVSLWPYLNTIDPTAGATFFGIITAGFSLGQAIGSPVLGFWMNRVKSIKPPMSTGLCIQFVSNAIFACLEFFSPPNRRYIMLVSRILVGFGSGNVAVMRTYGANASVKKDRAKAITMVTACWVCGITVGPALQVAFAPIGYPGVKIFGALHLDMYTAPPLLAALIDLLVLVLLNVFVKEEYVGVVDEKKVEDPFYALPKPKLLPIIVCIVTRFTLMFTITNAEAIGSMFVMAMYKWTNAEAVKYNGMIMLGQSGVSLIVNILFTVKLADYISNGKERITATLGLVIALLYHVITYAWPFFPSRLDYRIDKSNGTIEYVGCYPSKYSWCSHTHQVPLWLYAFATVFILGLALYVTFTPLNTLFSKVLGDRRQGTMTGIFFMAGSVARTIGPIVVAVMFENYGPEITWILPIIMLAVTVLLWIICWKQIVPLDSNPKLKAGESYKYDNGNKYKF</sequence>
<dbReference type="InterPro" id="IPR020846">
    <property type="entry name" value="MFS_dom"/>
</dbReference>
<feature type="transmembrane region" description="Helical" evidence="5">
    <location>
        <begin position="243"/>
        <end position="275"/>
    </location>
</feature>
<protein>
    <submittedName>
        <fullName evidence="8">Major facilitator superfamily (MFS) profile domain-containing protein</fullName>
    </submittedName>
</protein>
<dbReference type="PANTHER" id="PTHR23510">
    <property type="entry name" value="INNER MEMBRANE TRANSPORT PROTEIN YAJR"/>
    <property type="match status" value="1"/>
</dbReference>
<evidence type="ECO:0000256" key="2">
    <source>
        <dbReference type="ARBA" id="ARBA00022692"/>
    </source>
</evidence>
<feature type="transmembrane region" description="Helical" evidence="5">
    <location>
        <begin position="444"/>
        <end position="464"/>
    </location>
</feature>
<dbReference type="InterPro" id="IPR036259">
    <property type="entry name" value="MFS_trans_sf"/>
</dbReference>
<feature type="domain" description="Major facilitator superfamily (MFS) profile" evidence="6">
    <location>
        <begin position="23"/>
        <end position="469"/>
    </location>
</feature>
<dbReference type="Proteomes" id="UP000887540">
    <property type="component" value="Unplaced"/>
</dbReference>
<evidence type="ECO:0000256" key="5">
    <source>
        <dbReference type="SAM" id="Phobius"/>
    </source>
</evidence>
<reference evidence="8" key="1">
    <citation type="submission" date="2022-11" db="UniProtKB">
        <authorList>
            <consortium name="WormBaseParasite"/>
        </authorList>
    </citation>
    <scope>IDENTIFICATION</scope>
</reference>
<feature type="transmembrane region" description="Helical" evidence="5">
    <location>
        <begin position="321"/>
        <end position="341"/>
    </location>
</feature>
<evidence type="ECO:0000256" key="3">
    <source>
        <dbReference type="ARBA" id="ARBA00022989"/>
    </source>
</evidence>
<dbReference type="GO" id="GO:0005765">
    <property type="term" value="C:lysosomal membrane"/>
    <property type="evidence" value="ECO:0007669"/>
    <property type="project" value="TreeGrafter"/>
</dbReference>
<feature type="transmembrane region" description="Helical" evidence="5">
    <location>
        <begin position="58"/>
        <end position="82"/>
    </location>
</feature>